<feature type="region of interest" description="Disordered" evidence="1">
    <location>
        <begin position="182"/>
        <end position="312"/>
    </location>
</feature>
<sequence length="312" mass="34402">MERPQVDVLKNSVRVGTSSERTSLARPLHAQDMLPSRWEVAQQTGVMDSGLDDGSDALEGEELAEALARMHGVRNEKDQEKRISLSLRQVPLSRPEQPPRRPRSPGALDRAMMTTGVFDDHTDATLAEFQAKQRELEVWKQAMLADGWKLPPGAVKVNWANPLAPSRPNWADVLEWRAQKRAQPLSEQMETASETSEASTKVKRVDSLVDPSESVLPLPKRRKLSPRDSTTVGAAQPRSASGVARVRNAEAAKVDKKPKPTIRLRNPKAKSAKPEPAPPAPRSGGRTTRTSVMGSATMREKREAYLAKKHGD</sequence>
<dbReference type="OrthoDB" id="3647462at2759"/>
<reference evidence="2 3" key="1">
    <citation type="submission" date="2015-10" db="EMBL/GenBank/DDBJ databases">
        <title>The cercosporin biosynthetic gene cluster was horizontally transferred to several fungal lineages and shown to be expanded in Cercospora beticola based on microsynteny with recipient genomes.</title>
        <authorList>
            <person name="De Jonge R."/>
            <person name="Ebert M.K."/>
            <person name="Suttle J.C."/>
            <person name="Jurick Ii W.M."/>
            <person name="Secor G.A."/>
            <person name="Thomma B.P."/>
            <person name="Van De Peer Y."/>
            <person name="Bolton M.D."/>
        </authorList>
    </citation>
    <scope>NUCLEOTIDE SEQUENCE [LARGE SCALE GENOMIC DNA]</scope>
    <source>
        <strain evidence="2 3">09-40</strain>
    </source>
</reference>
<gene>
    <name evidence="2" type="ORF">CB0940_05678</name>
</gene>
<feature type="compositionally biased region" description="Polar residues" evidence="1">
    <location>
        <begin position="185"/>
        <end position="199"/>
    </location>
</feature>
<comment type="caution">
    <text evidence="2">The sequence shown here is derived from an EMBL/GenBank/DDBJ whole genome shotgun (WGS) entry which is preliminary data.</text>
</comment>
<feature type="compositionally biased region" description="Basic and acidic residues" evidence="1">
    <location>
        <begin position="73"/>
        <end position="83"/>
    </location>
</feature>
<organism evidence="2 3">
    <name type="scientific">Cercospora beticola</name>
    <name type="common">Sugarbeet leaf spot fungus</name>
    <dbReference type="NCBI Taxonomy" id="122368"/>
    <lineage>
        <taxon>Eukaryota</taxon>
        <taxon>Fungi</taxon>
        <taxon>Dikarya</taxon>
        <taxon>Ascomycota</taxon>
        <taxon>Pezizomycotina</taxon>
        <taxon>Dothideomycetes</taxon>
        <taxon>Dothideomycetidae</taxon>
        <taxon>Mycosphaerellales</taxon>
        <taxon>Mycosphaerellaceae</taxon>
        <taxon>Cercospora</taxon>
    </lineage>
</organism>
<proteinExistence type="predicted"/>
<feature type="compositionally biased region" description="Basic residues" evidence="1">
    <location>
        <begin position="259"/>
        <end position="271"/>
    </location>
</feature>
<feature type="region of interest" description="Disordered" evidence="1">
    <location>
        <begin position="72"/>
        <end position="108"/>
    </location>
</feature>
<accession>A0A2G5HYP5</accession>
<feature type="compositionally biased region" description="Polar residues" evidence="1">
    <location>
        <begin position="285"/>
        <end position="294"/>
    </location>
</feature>
<evidence type="ECO:0000313" key="3">
    <source>
        <dbReference type="Proteomes" id="UP000230605"/>
    </source>
</evidence>
<evidence type="ECO:0000313" key="2">
    <source>
        <dbReference type="EMBL" id="PIA97403.1"/>
    </source>
</evidence>
<name>A0A2G5HYP5_CERBT</name>
<dbReference type="EMBL" id="LKMD01000102">
    <property type="protein sequence ID" value="PIA97403.1"/>
    <property type="molecule type" value="Genomic_DNA"/>
</dbReference>
<protein>
    <submittedName>
        <fullName evidence="2">Uncharacterized protein</fullName>
    </submittedName>
</protein>
<dbReference type="AlphaFoldDB" id="A0A2G5HYP5"/>
<evidence type="ECO:0000256" key="1">
    <source>
        <dbReference type="SAM" id="MobiDB-lite"/>
    </source>
</evidence>
<feature type="compositionally biased region" description="Basic and acidic residues" evidence="1">
    <location>
        <begin position="247"/>
        <end position="258"/>
    </location>
</feature>
<feature type="compositionally biased region" description="Basic and acidic residues" evidence="1">
    <location>
        <begin position="298"/>
        <end position="312"/>
    </location>
</feature>
<dbReference type="Proteomes" id="UP000230605">
    <property type="component" value="Chromosome 2"/>
</dbReference>